<organism evidence="7 8">
    <name type="scientific">Denitromonas halophila</name>
    <dbReference type="NCBI Taxonomy" id="1629404"/>
    <lineage>
        <taxon>Bacteria</taxon>
        <taxon>Pseudomonadati</taxon>
        <taxon>Pseudomonadota</taxon>
        <taxon>Betaproteobacteria</taxon>
        <taxon>Rhodocyclales</taxon>
        <taxon>Zoogloeaceae</taxon>
        <taxon>Denitromonas</taxon>
    </lineage>
</organism>
<dbReference type="GO" id="GO:0030170">
    <property type="term" value="F:pyridoxal phosphate binding"/>
    <property type="evidence" value="ECO:0007669"/>
    <property type="project" value="InterPro"/>
</dbReference>
<dbReference type="Pfam" id="PF00202">
    <property type="entry name" value="Aminotran_3"/>
    <property type="match status" value="1"/>
</dbReference>
<comment type="caution">
    <text evidence="7">The sequence shown here is derived from an EMBL/GenBank/DDBJ whole genome shotgun (WGS) entry which is preliminary data.</text>
</comment>
<accession>A0A557REW8</accession>
<dbReference type="PANTHER" id="PTHR11986">
    <property type="entry name" value="AMINOTRANSFERASE CLASS III"/>
    <property type="match status" value="1"/>
</dbReference>
<dbReference type="InterPro" id="IPR015421">
    <property type="entry name" value="PyrdxlP-dep_Trfase_major"/>
</dbReference>
<protein>
    <submittedName>
        <fullName evidence="7">4-aminobutyrate--2-oxoglutarate transaminase</fullName>
        <ecNumber evidence="7">2.6.1.19</ecNumber>
    </submittedName>
</protein>
<comment type="similarity">
    <text evidence="2 6">Belongs to the class-III pyridoxal-phosphate-dependent aminotransferase family.</text>
</comment>
<name>A0A557REW8_9RHOO</name>
<evidence type="ECO:0000256" key="5">
    <source>
        <dbReference type="ARBA" id="ARBA00022898"/>
    </source>
</evidence>
<gene>
    <name evidence="7" type="primary">gabT</name>
    <name evidence="7" type="ORF">FHP89_16435</name>
</gene>
<dbReference type="PANTHER" id="PTHR11986:SF58">
    <property type="entry name" value="LEUCINE_METHIONINE RACEMASE"/>
    <property type="match status" value="1"/>
</dbReference>
<dbReference type="GO" id="GO:0009448">
    <property type="term" value="P:gamma-aminobutyric acid metabolic process"/>
    <property type="evidence" value="ECO:0007669"/>
    <property type="project" value="InterPro"/>
</dbReference>
<dbReference type="InterPro" id="IPR005814">
    <property type="entry name" value="Aminotrans_3"/>
</dbReference>
<dbReference type="EMBL" id="VMNI01000016">
    <property type="protein sequence ID" value="TVO74210.1"/>
    <property type="molecule type" value="Genomic_DNA"/>
</dbReference>
<dbReference type="Gene3D" id="3.40.640.10">
    <property type="entry name" value="Type I PLP-dependent aspartate aminotransferase-like (Major domain)"/>
    <property type="match status" value="1"/>
</dbReference>
<dbReference type="InterPro" id="IPR015424">
    <property type="entry name" value="PyrdxlP-dep_Trfase"/>
</dbReference>
<dbReference type="NCBIfam" id="TIGR00700">
    <property type="entry name" value="GABAtrnsam"/>
    <property type="match status" value="1"/>
</dbReference>
<dbReference type="GO" id="GO:0042802">
    <property type="term" value="F:identical protein binding"/>
    <property type="evidence" value="ECO:0007669"/>
    <property type="project" value="TreeGrafter"/>
</dbReference>
<dbReference type="InterPro" id="IPR015422">
    <property type="entry name" value="PyrdxlP-dep_Trfase_small"/>
</dbReference>
<dbReference type="PIRSF" id="PIRSF000521">
    <property type="entry name" value="Transaminase_4ab_Lys_Orn"/>
    <property type="match status" value="1"/>
</dbReference>
<dbReference type="Proteomes" id="UP000318349">
    <property type="component" value="Unassembled WGS sequence"/>
</dbReference>
<evidence type="ECO:0000256" key="3">
    <source>
        <dbReference type="ARBA" id="ARBA00022576"/>
    </source>
</evidence>
<comment type="cofactor">
    <cofactor evidence="1">
        <name>pyridoxal 5'-phosphate</name>
        <dbReference type="ChEBI" id="CHEBI:597326"/>
    </cofactor>
</comment>
<evidence type="ECO:0000313" key="7">
    <source>
        <dbReference type="EMBL" id="TVO74210.1"/>
    </source>
</evidence>
<evidence type="ECO:0000256" key="1">
    <source>
        <dbReference type="ARBA" id="ARBA00001933"/>
    </source>
</evidence>
<keyword evidence="4 7" id="KW-0808">Transferase</keyword>
<reference evidence="7 8" key="1">
    <citation type="submission" date="2019-07" db="EMBL/GenBank/DDBJ databases">
        <title>The pathways for chlorine oxyanion respiration interact through the shared metabolite chlorate.</title>
        <authorList>
            <person name="Barnum T.P."/>
            <person name="Cheng Y."/>
            <person name="Hill K.A."/>
            <person name="Lucas L.N."/>
            <person name="Carlson H.K."/>
            <person name="Coates J.D."/>
        </authorList>
    </citation>
    <scope>NUCLEOTIDE SEQUENCE [LARGE SCALE GENOMIC DNA]</scope>
    <source>
        <strain evidence="7 8">SFB-1</strain>
    </source>
</reference>
<dbReference type="SUPFAM" id="SSF53383">
    <property type="entry name" value="PLP-dependent transferases"/>
    <property type="match status" value="1"/>
</dbReference>
<dbReference type="InterPro" id="IPR050103">
    <property type="entry name" value="Class-III_PLP-dep_AT"/>
</dbReference>
<evidence type="ECO:0000256" key="6">
    <source>
        <dbReference type="RuleBase" id="RU003560"/>
    </source>
</evidence>
<dbReference type="CDD" id="cd00610">
    <property type="entry name" value="OAT_like"/>
    <property type="match status" value="1"/>
</dbReference>
<dbReference type="AlphaFoldDB" id="A0A557REW8"/>
<dbReference type="PROSITE" id="PS00600">
    <property type="entry name" value="AA_TRANSFER_CLASS_3"/>
    <property type="match status" value="1"/>
</dbReference>
<dbReference type="Gene3D" id="3.90.1150.10">
    <property type="entry name" value="Aspartate Aminotransferase, domain 1"/>
    <property type="match status" value="1"/>
</dbReference>
<dbReference type="EC" id="2.6.1.19" evidence="7"/>
<keyword evidence="3 7" id="KW-0032">Aminotransferase</keyword>
<dbReference type="FunFam" id="3.40.640.10:FF:000013">
    <property type="entry name" value="4-aminobutyrate aminotransferase"/>
    <property type="match status" value="1"/>
</dbReference>
<dbReference type="GO" id="GO:0034386">
    <property type="term" value="F:4-aminobutyrate:2-oxoglutarate transaminase activity"/>
    <property type="evidence" value="ECO:0007669"/>
    <property type="project" value="UniProtKB-EC"/>
</dbReference>
<proteinExistence type="inferred from homology"/>
<sequence length="419" mass="44650">MARRSAALPRGVGQAHPFFAERADNAEIWDVEGRRWIDFCAGIAVVNTGHRHPKVMAAAREQLDKFTHTCFQVMAYESYVELCERLNAAAPGNTPKKSFLVNSGAEAVENAVKIARAATGRSGVIAFGGGFHGRTMFGMALTGKVAPYKIKFGPFPGEIFHVPFPDALHGVSEDESIASIERVFKYSIEASRVAAILIEPVQGEGGYLPAPLGFLQRLRTLCDAHGILLIADEVQTGIGRCGKLFATEHYGIEPDIITLAKGLGGGMTVSAVVGKAAVMDAADPGGLGSTYAGNPVAVASALAVLDVVEEEKLCERSMLIGEQMRARFTSMQARFTSMAEVRGLGAMTAVEFCRNGDPHQPAADIATALKDEAARRGLLLLMCGNYGNVLRVMVPLTLSDAVLEEGMDIIEASLEAIRA</sequence>
<keyword evidence="5 6" id="KW-0663">Pyridoxal phosphate</keyword>
<evidence type="ECO:0000256" key="4">
    <source>
        <dbReference type="ARBA" id="ARBA00022679"/>
    </source>
</evidence>
<dbReference type="InterPro" id="IPR004632">
    <property type="entry name" value="4NH2But_aminotransferase_bac"/>
</dbReference>
<dbReference type="InterPro" id="IPR049704">
    <property type="entry name" value="Aminotrans_3_PPA_site"/>
</dbReference>
<evidence type="ECO:0000256" key="2">
    <source>
        <dbReference type="ARBA" id="ARBA00008954"/>
    </source>
</evidence>
<evidence type="ECO:0000313" key="8">
    <source>
        <dbReference type="Proteomes" id="UP000318349"/>
    </source>
</evidence>